<comment type="caution">
    <text evidence="3">Lacks conserved residue(s) required for the propagation of feature annotation.</text>
</comment>
<dbReference type="PANTHER" id="PTHR14359">
    <property type="entry name" value="HOMO-OLIGOMERIC FLAVIN CONTAINING CYS DECARBOXYLASE FAMILY"/>
    <property type="match status" value="1"/>
</dbReference>
<feature type="binding site" evidence="3">
    <location>
        <position position="292"/>
    </location>
    <ligand>
        <name>CTP</name>
        <dbReference type="ChEBI" id="CHEBI:37563"/>
    </ligand>
</feature>
<feature type="domain" description="DNA/pantothenate metabolism flavoprotein C-terminal" evidence="6">
    <location>
        <begin position="191"/>
        <end position="402"/>
    </location>
</feature>
<dbReference type="InterPro" id="IPR007085">
    <property type="entry name" value="DNA/pantothenate-metab_flavo_C"/>
</dbReference>
<protein>
    <recommendedName>
        <fullName evidence="3">Coenzyme A biosynthesis bifunctional protein CoaBC</fullName>
    </recommendedName>
    <alternativeName>
        <fullName evidence="3">DNA/pantothenate metabolism flavoprotein</fullName>
    </alternativeName>
    <alternativeName>
        <fullName evidence="3">Phosphopantothenoylcysteine synthetase/decarboxylase</fullName>
        <shortName evidence="3">PPCS-PPCDC</shortName>
    </alternativeName>
    <domain>
        <recommendedName>
            <fullName evidence="3">Phosphopantothenoylcysteine decarboxylase</fullName>
            <shortName evidence="3">PPC decarboxylase</shortName>
            <shortName evidence="3">PPC-DC</shortName>
            <ecNumber evidence="3">4.1.1.36</ecNumber>
        </recommendedName>
        <alternativeName>
            <fullName evidence="3">CoaC</fullName>
        </alternativeName>
    </domain>
    <domain>
        <recommendedName>
            <fullName evidence="3">Phosphopantothenate--cysteine ligase</fullName>
            <ecNumber evidence="3">6.3.2.5</ecNumber>
        </recommendedName>
        <alternativeName>
            <fullName evidence="3">CoaB</fullName>
        </alternativeName>
        <alternativeName>
            <fullName evidence="3">Phosphopantothenoylcysteine synthetase</fullName>
            <shortName evidence="3">PPC synthetase</shortName>
            <shortName evidence="3">PPC-S</shortName>
        </alternativeName>
    </domain>
</protein>
<evidence type="ECO:0000259" key="5">
    <source>
        <dbReference type="Pfam" id="PF02441"/>
    </source>
</evidence>
<reference evidence="7 8" key="1">
    <citation type="submission" date="2016-09" db="EMBL/GenBank/DDBJ databases">
        <title>Metabolic pathway, cell adaptation mechanisms and a novel monoxygenase revealed through proteogenomic-transcription analysis of a Sphingomonas haloaromaticamans strain degrading the fungicide ortho-phenylphenol.</title>
        <authorList>
            <person name="Perruchon C."/>
            <person name="Papadopoulou E.S."/>
            <person name="Rousidou C."/>
            <person name="Vasileiadis S."/>
            <person name="Tanou G."/>
            <person name="Amoutzias G."/>
            <person name="Molassiotis A."/>
            <person name="Karpouzas D.G."/>
        </authorList>
    </citation>
    <scope>NUCLEOTIDE SEQUENCE [LARGE SCALE GENOMIC DNA]</scope>
    <source>
        <strain evidence="7 8">P3</strain>
    </source>
</reference>
<feature type="active site" description="Proton donor" evidence="3">
    <location>
        <position position="156"/>
    </location>
</feature>
<evidence type="ECO:0000256" key="2">
    <source>
        <dbReference type="ARBA" id="ARBA00023239"/>
    </source>
</evidence>
<keyword evidence="3 4" id="KW-0285">Flavoprotein</keyword>
<organism evidence="7 8">
    <name type="scientific">Edaphosphingomonas haloaromaticamans</name>
    <dbReference type="NCBI Taxonomy" id="653954"/>
    <lineage>
        <taxon>Bacteria</taxon>
        <taxon>Pseudomonadati</taxon>
        <taxon>Pseudomonadota</taxon>
        <taxon>Alphaproteobacteria</taxon>
        <taxon>Sphingomonadales</taxon>
        <taxon>Rhizorhabdaceae</taxon>
        <taxon>Edaphosphingomonas</taxon>
    </lineage>
</organism>
<comment type="cofactor">
    <cofactor evidence="3">
        <name>Mg(2+)</name>
        <dbReference type="ChEBI" id="CHEBI:18420"/>
    </cofactor>
</comment>
<feature type="binding site" evidence="3">
    <location>
        <position position="329"/>
    </location>
    <ligand>
        <name>CTP</name>
        <dbReference type="ChEBI" id="CHEBI:37563"/>
    </ligand>
</feature>
<dbReference type="GO" id="GO:0046872">
    <property type="term" value="F:metal ion binding"/>
    <property type="evidence" value="ECO:0007669"/>
    <property type="project" value="UniProtKB-KW"/>
</dbReference>
<dbReference type="InterPro" id="IPR005252">
    <property type="entry name" value="CoaBC"/>
</dbReference>
<dbReference type="InterPro" id="IPR036551">
    <property type="entry name" value="Flavin_trans-like"/>
</dbReference>
<dbReference type="EMBL" id="MIPT01000001">
    <property type="protein sequence ID" value="OHT19194.1"/>
    <property type="molecule type" value="Genomic_DNA"/>
</dbReference>
<dbReference type="EC" id="4.1.1.36" evidence="3"/>
<feature type="binding site" evidence="3">
    <location>
        <position position="347"/>
    </location>
    <ligand>
        <name>CTP</name>
        <dbReference type="ChEBI" id="CHEBI:37563"/>
    </ligand>
</feature>
<feature type="region of interest" description="Phosphopantothenoylcysteine decarboxylase" evidence="3">
    <location>
        <begin position="1"/>
        <end position="195"/>
    </location>
</feature>
<accession>A0A1S1HAM5</accession>
<comment type="similarity">
    <text evidence="3 4">In the C-terminal section; belongs to the PPC synthetase family.</text>
</comment>
<dbReference type="NCBIfam" id="TIGR00521">
    <property type="entry name" value="coaBC_dfp"/>
    <property type="match status" value="1"/>
</dbReference>
<dbReference type="GO" id="GO:0015941">
    <property type="term" value="P:pantothenate catabolic process"/>
    <property type="evidence" value="ECO:0007669"/>
    <property type="project" value="InterPro"/>
</dbReference>
<keyword evidence="2 3" id="KW-0456">Lyase</keyword>
<feature type="binding site" evidence="3">
    <location>
        <position position="283"/>
    </location>
    <ligand>
        <name>CTP</name>
        <dbReference type="ChEBI" id="CHEBI:37563"/>
    </ligand>
</feature>
<feature type="region of interest" description="Phosphopantothenate--cysteine ligase" evidence="3">
    <location>
        <begin position="196"/>
        <end position="406"/>
    </location>
</feature>
<dbReference type="InterPro" id="IPR035929">
    <property type="entry name" value="CoaB-like_sf"/>
</dbReference>
<dbReference type="HAMAP" id="MF_02225">
    <property type="entry name" value="CoaBC"/>
    <property type="match status" value="1"/>
</dbReference>
<keyword evidence="8" id="KW-1185">Reference proteome</keyword>
<dbReference type="EC" id="6.3.2.5" evidence="3"/>
<comment type="function">
    <text evidence="4">Catalyzes two steps in the biosynthesis of coenzyme A. In the first step cysteine is conjugated to 4'-phosphopantothenate to form 4-phosphopantothenoylcysteine, in the latter compound is decarboxylated to form 4'-phosphopantotheine.</text>
</comment>
<dbReference type="InterPro" id="IPR003382">
    <property type="entry name" value="Flavoprotein"/>
</dbReference>
<comment type="caution">
    <text evidence="7">The sequence shown here is derived from an EMBL/GenBank/DDBJ whole genome shotgun (WGS) entry which is preliminary data.</text>
</comment>
<keyword evidence="1 3" id="KW-0210">Decarboxylase</keyword>
<evidence type="ECO:0000256" key="1">
    <source>
        <dbReference type="ARBA" id="ARBA00022793"/>
    </source>
</evidence>
<dbReference type="SUPFAM" id="SSF102645">
    <property type="entry name" value="CoaB-like"/>
    <property type="match status" value="1"/>
</dbReference>
<keyword evidence="3" id="KW-0511">Multifunctional enzyme</keyword>
<dbReference type="AlphaFoldDB" id="A0A1S1HAM5"/>
<dbReference type="Gene3D" id="3.40.50.1950">
    <property type="entry name" value="Flavin prenyltransferase-like"/>
    <property type="match status" value="1"/>
</dbReference>
<comment type="similarity">
    <text evidence="3 4">In the N-terminal section; belongs to the HFCD (homo-oligomeric flavin containing Cys decarboxylase) superfamily.</text>
</comment>
<feature type="binding site" evidence="3">
    <location>
        <begin position="310"/>
        <end position="313"/>
    </location>
    <ligand>
        <name>CTP</name>
        <dbReference type="ChEBI" id="CHEBI:37563"/>
    </ligand>
</feature>
<dbReference type="SUPFAM" id="SSF52507">
    <property type="entry name" value="Homo-oligomeric flavin-containing Cys decarboxylases, HFCD"/>
    <property type="match status" value="1"/>
</dbReference>
<evidence type="ECO:0000313" key="8">
    <source>
        <dbReference type="Proteomes" id="UP000179467"/>
    </source>
</evidence>
<keyword evidence="3" id="KW-0479">Metal-binding</keyword>
<comment type="pathway">
    <text evidence="3 4">Cofactor biosynthesis; coenzyme A biosynthesis; CoA from (R)-pantothenate: step 3/5.</text>
</comment>
<dbReference type="UniPathway" id="UPA00241">
    <property type="reaction ID" value="UER00353"/>
</dbReference>
<dbReference type="Gene3D" id="3.40.50.10300">
    <property type="entry name" value="CoaB-like"/>
    <property type="match status" value="1"/>
</dbReference>
<dbReference type="GO" id="GO:0071513">
    <property type="term" value="C:phosphopantothenoylcysteine decarboxylase complex"/>
    <property type="evidence" value="ECO:0007669"/>
    <property type="project" value="TreeGrafter"/>
</dbReference>
<dbReference type="GO" id="GO:0010181">
    <property type="term" value="F:FMN binding"/>
    <property type="evidence" value="ECO:0007669"/>
    <property type="project" value="UniProtKB-UniRule"/>
</dbReference>
<comment type="catalytic activity">
    <reaction evidence="3 4">
        <text>N-[(R)-4-phosphopantothenoyl]-L-cysteine + H(+) = (R)-4'-phosphopantetheine + CO2</text>
        <dbReference type="Rhea" id="RHEA:16793"/>
        <dbReference type="ChEBI" id="CHEBI:15378"/>
        <dbReference type="ChEBI" id="CHEBI:16526"/>
        <dbReference type="ChEBI" id="CHEBI:59458"/>
        <dbReference type="ChEBI" id="CHEBI:61723"/>
        <dbReference type="EC" id="4.1.1.36"/>
    </reaction>
</comment>
<name>A0A1S1HAM5_9SPHN</name>
<evidence type="ECO:0000256" key="4">
    <source>
        <dbReference type="RuleBase" id="RU364078"/>
    </source>
</evidence>
<comment type="function">
    <text evidence="3">Catalyzes two sequential steps in the biosynthesis of coenzyme A. In the first step cysteine is conjugated to 4'-phosphopantothenate to form 4-phosphopantothenoylcysteine. In the second step the latter compound is decarboxylated to form 4'-phosphopantotheine.</text>
</comment>
<dbReference type="Pfam" id="PF02441">
    <property type="entry name" value="Flavoprotein"/>
    <property type="match status" value="1"/>
</dbReference>
<dbReference type="OrthoDB" id="9802554at2"/>
<comment type="cofactor">
    <cofactor evidence="3">
        <name>FMN</name>
        <dbReference type="ChEBI" id="CHEBI:58210"/>
    </cofactor>
    <text evidence="3">Binds 1 FMN per subunit.</text>
</comment>
<dbReference type="GO" id="GO:0004633">
    <property type="term" value="F:phosphopantothenoylcysteine decarboxylase activity"/>
    <property type="evidence" value="ECO:0007669"/>
    <property type="project" value="UniProtKB-UniRule"/>
</dbReference>
<dbReference type="Proteomes" id="UP000179467">
    <property type="component" value="Unassembled WGS sequence"/>
</dbReference>
<dbReference type="RefSeq" id="WP_070933050.1">
    <property type="nucleotide sequence ID" value="NZ_MIPT01000001.1"/>
</dbReference>
<proteinExistence type="inferred from homology"/>
<keyword evidence="3 4" id="KW-0288">FMN</keyword>
<feature type="binding site" evidence="3">
    <location>
        <position position="343"/>
    </location>
    <ligand>
        <name>CTP</name>
        <dbReference type="ChEBI" id="CHEBI:37563"/>
    </ligand>
</feature>
<dbReference type="PANTHER" id="PTHR14359:SF6">
    <property type="entry name" value="PHOSPHOPANTOTHENOYLCYSTEINE DECARBOXYLASE"/>
    <property type="match status" value="1"/>
</dbReference>
<feature type="domain" description="Flavoprotein" evidence="5">
    <location>
        <begin position="5"/>
        <end position="175"/>
    </location>
</feature>
<evidence type="ECO:0000256" key="3">
    <source>
        <dbReference type="HAMAP-Rule" id="MF_02225"/>
    </source>
</evidence>
<keyword evidence="3 4" id="KW-0436">Ligase</keyword>
<evidence type="ECO:0000313" key="7">
    <source>
        <dbReference type="EMBL" id="OHT19194.1"/>
    </source>
</evidence>
<comment type="pathway">
    <text evidence="3 4">Cofactor biosynthesis; coenzyme A biosynthesis; CoA from (R)-pantothenate: step 2/5.</text>
</comment>
<gene>
    <name evidence="3 7" type="primary">coaBC</name>
    <name evidence="7" type="ORF">BHE75_01177</name>
</gene>
<evidence type="ECO:0000259" key="6">
    <source>
        <dbReference type="Pfam" id="PF04127"/>
    </source>
</evidence>
<dbReference type="GO" id="GO:0015937">
    <property type="term" value="P:coenzyme A biosynthetic process"/>
    <property type="evidence" value="ECO:0007669"/>
    <property type="project" value="UniProtKB-UniRule"/>
</dbReference>
<comment type="catalytic activity">
    <reaction evidence="3 4">
        <text>(R)-4'-phosphopantothenate + L-cysteine + CTP = N-[(R)-4-phosphopantothenoyl]-L-cysteine + CMP + diphosphate + H(+)</text>
        <dbReference type="Rhea" id="RHEA:19397"/>
        <dbReference type="ChEBI" id="CHEBI:10986"/>
        <dbReference type="ChEBI" id="CHEBI:15378"/>
        <dbReference type="ChEBI" id="CHEBI:33019"/>
        <dbReference type="ChEBI" id="CHEBI:35235"/>
        <dbReference type="ChEBI" id="CHEBI:37563"/>
        <dbReference type="ChEBI" id="CHEBI:59458"/>
        <dbReference type="ChEBI" id="CHEBI:60377"/>
        <dbReference type="EC" id="6.3.2.5"/>
    </reaction>
</comment>
<dbReference type="Pfam" id="PF04127">
    <property type="entry name" value="DFP"/>
    <property type="match status" value="1"/>
</dbReference>
<sequence>MTGHRILLIVGGGIAAYKACELIRLIRKAGMSVRCVLTAAGEQFVTPMTLAALSEQPVHTSLWDLKDEAEMGHIQLSREADLVVVAPATANLLARMNAGIADDLATTLLLATDKPVLAAPAMNVRMWQHAATRRNVAQLRADGVTVIEPDEGAMACGEYGPGRLPDPEAILAAITAQLAPVKRLPANARPLAGRHVIVTAGPTHEPIDPVRYIANRSSGRQGFAIAGALAALGARITLVAGPVVLPTPAGVDRVDVETAREMAAAVDAALPADAAVMVAAVADWHVAAADQKIKKQPGGAPPALALAENPDILATLAASPRRPALVVGFAAETEQVLAHATAKRARKGADWIVANDVSGGKGESVMGGARNSVHIVTADGVESWPDLPKEAVATRLADRIAAALTA</sequence>
<dbReference type="GO" id="GO:0004632">
    <property type="term" value="F:phosphopantothenate--cysteine ligase activity"/>
    <property type="evidence" value="ECO:0007669"/>
    <property type="project" value="UniProtKB-UniRule"/>
</dbReference>
<keyword evidence="3" id="KW-0460">Magnesium</keyword>